<dbReference type="eggNOG" id="COG0507">
    <property type="taxonomic scope" value="Bacteria"/>
</dbReference>
<dbReference type="KEGG" id="ckl:CKL_3747"/>
<evidence type="ECO:0000256" key="1">
    <source>
        <dbReference type="ARBA" id="ARBA00007913"/>
    </source>
</evidence>
<dbReference type="Pfam" id="PF13086">
    <property type="entry name" value="AAA_11"/>
    <property type="match status" value="1"/>
</dbReference>
<dbReference type="InterPro" id="IPR041677">
    <property type="entry name" value="DNA2/NAM7_AAA_11"/>
</dbReference>
<dbReference type="InterPro" id="IPR049468">
    <property type="entry name" value="Restrct_endonuc-II-like_dom"/>
</dbReference>
<dbReference type="GO" id="GO:0043139">
    <property type="term" value="F:5'-3' DNA helicase activity"/>
    <property type="evidence" value="ECO:0007669"/>
    <property type="project" value="TreeGrafter"/>
</dbReference>
<dbReference type="Gene3D" id="3.40.50.300">
    <property type="entry name" value="P-loop containing nucleotide triphosphate hydrolases"/>
    <property type="match status" value="3"/>
</dbReference>
<evidence type="ECO:0000256" key="4">
    <source>
        <dbReference type="ARBA" id="ARBA00022806"/>
    </source>
</evidence>
<dbReference type="InterPro" id="IPR050534">
    <property type="entry name" value="Coronavir_polyprotein_1ab"/>
</dbReference>
<feature type="domain" description="DNA2/NAM7 helicase-like C-terminal" evidence="7">
    <location>
        <begin position="1013"/>
        <end position="1196"/>
    </location>
</feature>
<evidence type="ECO:0000313" key="10">
    <source>
        <dbReference type="Proteomes" id="UP000002411"/>
    </source>
</evidence>
<dbReference type="STRING" id="431943.CKL_3747"/>
<evidence type="ECO:0000259" key="7">
    <source>
        <dbReference type="Pfam" id="PF13087"/>
    </source>
</evidence>
<comment type="similarity">
    <text evidence="1">Belongs to the DNA2/NAM7 helicase family.</text>
</comment>
<reference evidence="9 10" key="1">
    <citation type="journal article" date="2008" name="Proc. Natl. Acad. Sci. U.S.A.">
        <title>The genome of Clostridium kluyveri, a strict anaerobe with unique metabolic features.</title>
        <authorList>
            <person name="Seedorf H."/>
            <person name="Fricke W.F."/>
            <person name="Veith B."/>
            <person name="Brueggemann H."/>
            <person name="Liesegang H."/>
            <person name="Strittmatter A."/>
            <person name="Miethke M."/>
            <person name="Buckel W."/>
            <person name="Hinderberger J."/>
            <person name="Li F."/>
            <person name="Hagemeier C."/>
            <person name="Thauer R.K."/>
            <person name="Gottschalk G."/>
        </authorList>
    </citation>
    <scope>NUCLEOTIDE SEQUENCE [LARGE SCALE GENOMIC DNA]</scope>
    <source>
        <strain evidence="10">ATCC 8527 / DSM 555 / NCIMB 10680</strain>
    </source>
</reference>
<protein>
    <recommendedName>
        <fullName evidence="11">DNA helicase</fullName>
    </recommendedName>
</protein>
<evidence type="ECO:0000256" key="3">
    <source>
        <dbReference type="ARBA" id="ARBA00022801"/>
    </source>
</evidence>
<keyword evidence="10" id="KW-1185">Reference proteome</keyword>
<feature type="domain" description="DNA2/NAM7 helicase helicase" evidence="6">
    <location>
        <begin position="266"/>
        <end position="400"/>
    </location>
</feature>
<dbReference type="SUPFAM" id="SSF52540">
    <property type="entry name" value="P-loop containing nucleoside triphosphate hydrolases"/>
    <property type="match status" value="1"/>
</dbReference>
<keyword evidence="4" id="KW-0347">Helicase</keyword>
<organism evidence="9 10">
    <name type="scientific">Clostridium kluyveri (strain ATCC 8527 / DSM 555 / NBRC 12016 / NCIMB 10680 / K1)</name>
    <dbReference type="NCBI Taxonomy" id="431943"/>
    <lineage>
        <taxon>Bacteria</taxon>
        <taxon>Bacillati</taxon>
        <taxon>Bacillota</taxon>
        <taxon>Clostridia</taxon>
        <taxon>Eubacteriales</taxon>
        <taxon>Clostridiaceae</taxon>
        <taxon>Clostridium</taxon>
    </lineage>
</organism>
<keyword evidence="2" id="KW-0547">Nucleotide-binding</keyword>
<keyword evidence="3" id="KW-0378">Hydrolase</keyword>
<dbReference type="InterPro" id="IPR027417">
    <property type="entry name" value="P-loop_NTPase"/>
</dbReference>
<dbReference type="Proteomes" id="UP000002411">
    <property type="component" value="Chromosome"/>
</dbReference>
<dbReference type="GO" id="GO:0016787">
    <property type="term" value="F:hydrolase activity"/>
    <property type="evidence" value="ECO:0007669"/>
    <property type="project" value="UniProtKB-KW"/>
</dbReference>
<dbReference type="CDD" id="cd18808">
    <property type="entry name" value="SF1_C_Upf1"/>
    <property type="match status" value="1"/>
</dbReference>
<dbReference type="SUPFAM" id="SSF52980">
    <property type="entry name" value="Restriction endonuclease-like"/>
    <property type="match status" value="1"/>
</dbReference>
<evidence type="ECO:0000259" key="6">
    <source>
        <dbReference type="Pfam" id="PF13086"/>
    </source>
</evidence>
<dbReference type="InterPro" id="IPR041679">
    <property type="entry name" value="DNA2/NAM7-like_C"/>
</dbReference>
<dbReference type="RefSeq" id="WP_012104066.1">
    <property type="nucleotide sequence ID" value="NC_009706.1"/>
</dbReference>
<dbReference type="Gene3D" id="3.40.960.10">
    <property type="entry name" value="VSR Endonuclease"/>
    <property type="match status" value="1"/>
</dbReference>
<dbReference type="InterPro" id="IPR047187">
    <property type="entry name" value="SF1_C_Upf1"/>
</dbReference>
<dbReference type="eggNOG" id="COG1112">
    <property type="taxonomic scope" value="Bacteria"/>
</dbReference>
<dbReference type="GO" id="GO:0005524">
    <property type="term" value="F:ATP binding"/>
    <property type="evidence" value="ECO:0007669"/>
    <property type="project" value="UniProtKB-KW"/>
</dbReference>
<gene>
    <name evidence="9" type="ordered locus">CKL_3747</name>
</gene>
<evidence type="ECO:0000256" key="5">
    <source>
        <dbReference type="ARBA" id="ARBA00022840"/>
    </source>
</evidence>
<sequence length="1352" mass="160021">MNYRDKVKRIFYYLLNLKELNQKCVKNIYDCDKLYWEEEFCHTPNSESWVEVNKDNNKLYREFFNLYQENEKNGENFEIVFGHGLIVWKLENDKIIYPILTTRMKIEFNKVKGSFMLIPSGKTALETFLFEDLKQCDVANIFKLEDKVNESNLDPRNMIEIEDIFLELLSNIDTRGVVNKSKFLRKKINFEEFPVIYNTSVILARKNSMKLWEVEINNIIKGIDSGYKIPETIKALVDEKDIDYSEEDINQWRNVGQDLLFPLPANSDQKEIIKRISENYGIVVQGPPGTGKSHTIINLICHLLAYGKRVLVTSQTSRALKVLTEKIPDEIKPLCISILGNDANSLNDLNESVRKIADNLSEDPEVMYDDIKLLERKLNHCRKNQQILYEKLKQVEKLENYSVNYKGKNYNTMYMAKWVKDNKDKYSWIDDKVDINENIPISEKEFELLIYLLRELDKTEKCRFDSIKNIVTRLPDEEEFCERVEEYKQLAMEYEKCVKTVEGWHIPYNDRCDYDKLLKLIEECKNRISYFEEGMWGNMMYNYYSSNITRETLKDLLYKSNNYILMLGRIRNQLRNHKVEIPKDINMDKFIDKFNALYNSLNDSGKISKFFIMLHSEYNYILDNCKVDGKPLKTMNQAMTVKLYTQQEQIFKELKVIWNNTIKDYGGKIISTNLKETDLISIEKNLEYLNEIVNWNTKYKKRIMESFGRISVPPYINWYKKETYEYLIKCVKAIKNINKYNQAKAYIEVFKKTISNSERLKGLHKAIEELNTDKIKQTLGRLKEMSAIKNKSSKIDELLGRISKVCPNTAENIMENWNLSGEKFKNWEQAWRWTQWNNFLNDMYSLSPEALEESIEEEKNKEKIIIKDIVSKKTWYNEIRQTTENQKRSLFSWLQAVKRIGKGRGKMVPEYRKIAQNEMEKCKEVIPVWIMPLNRIIENIKLSKNMFDVIIFDESSQSDIFSLCALMRAKRAVIVGDDKQISPETVGIDQSNIYNLIDKYLKDIPQKEWFDLQTSLYDTALRVFPSRLMLKEHFRCIPEIINFSNDLSYSGEIIPLRYPKAYEKFYPPINTIKVKDGMRDPAKPINVKEAKCLVEKVVACCNDIKYSNMTMGVISLLGEAQGHLIEGMLREKIGAEEMIKRRLICGDAYSFQGDERDIMFLSMVISNDVKFAPLMRENDIRRFNVAASRARNQMWLFYSIELEDLNVECARYCLLNYCLNYDKYYVNDKNVDYIFQSRFQKDIYNIIKNKGYNVIPEVKIGKYKVDFIVEGSRNRVAIICDGDMYSEKYNWKENVERQLDLERVGWIFYRIRGSEFYYDPERVMNKLWEKLRDIGIEQYKIEEIDAKNLRVV</sequence>
<evidence type="ECO:0000256" key="2">
    <source>
        <dbReference type="ARBA" id="ARBA00022741"/>
    </source>
</evidence>
<dbReference type="PANTHER" id="PTHR43788">
    <property type="entry name" value="DNA2/NAM7 HELICASE FAMILY MEMBER"/>
    <property type="match status" value="1"/>
</dbReference>
<evidence type="ECO:0000313" key="9">
    <source>
        <dbReference type="EMBL" id="EDK35732.1"/>
    </source>
</evidence>
<keyword evidence="5" id="KW-0067">ATP-binding</keyword>
<accession>A5N3N6</accession>
<dbReference type="InterPro" id="IPR011335">
    <property type="entry name" value="Restrct_endonuc-II-like"/>
</dbReference>
<dbReference type="HOGENOM" id="CLU_000738_1_0_9"/>
<feature type="domain" description="Restriction endonuclease type II-like" evidence="8">
    <location>
        <begin position="1239"/>
        <end position="1331"/>
    </location>
</feature>
<evidence type="ECO:0000259" key="8">
    <source>
        <dbReference type="Pfam" id="PF18741"/>
    </source>
</evidence>
<proteinExistence type="inferred from homology"/>
<evidence type="ECO:0008006" key="11">
    <source>
        <dbReference type="Google" id="ProtNLM"/>
    </source>
</evidence>
<name>A5N3N6_CLOK5</name>
<dbReference type="EMBL" id="CP000673">
    <property type="protein sequence ID" value="EDK35732.1"/>
    <property type="molecule type" value="Genomic_DNA"/>
</dbReference>
<dbReference type="Pfam" id="PF13087">
    <property type="entry name" value="AAA_12"/>
    <property type="match status" value="1"/>
</dbReference>
<dbReference type="PANTHER" id="PTHR43788:SF8">
    <property type="entry name" value="DNA-BINDING PROTEIN SMUBP-2"/>
    <property type="match status" value="1"/>
</dbReference>
<dbReference type="Pfam" id="PF18741">
    <property type="entry name" value="MTES_1575"/>
    <property type="match status" value="1"/>
</dbReference>